<dbReference type="Proteomes" id="UP001166093">
    <property type="component" value="Unassembled WGS sequence"/>
</dbReference>
<protein>
    <submittedName>
        <fullName evidence="3">ZP2 protein</fullName>
    </submittedName>
</protein>
<organism evidence="3 4">
    <name type="scientific">Polyodon spathula</name>
    <name type="common">North American paddlefish</name>
    <name type="synonym">Squalus spathula</name>
    <dbReference type="NCBI Taxonomy" id="7913"/>
    <lineage>
        <taxon>Eukaryota</taxon>
        <taxon>Metazoa</taxon>
        <taxon>Chordata</taxon>
        <taxon>Craniata</taxon>
        <taxon>Vertebrata</taxon>
        <taxon>Euteleostomi</taxon>
        <taxon>Actinopterygii</taxon>
        <taxon>Chondrostei</taxon>
        <taxon>Acipenseriformes</taxon>
        <taxon>Polyodontidae</taxon>
        <taxon>Polyodon</taxon>
    </lineage>
</organism>
<evidence type="ECO:0000313" key="3">
    <source>
        <dbReference type="EMBL" id="MBN3281356.1"/>
    </source>
</evidence>
<dbReference type="InterPro" id="IPR001507">
    <property type="entry name" value="ZP_dom"/>
</dbReference>
<dbReference type="InterPro" id="IPR055355">
    <property type="entry name" value="ZP-C"/>
</dbReference>
<dbReference type="InterPro" id="IPR058876">
    <property type="entry name" value="Ig-like_ZP"/>
</dbReference>
<dbReference type="Pfam" id="PF00100">
    <property type="entry name" value="Zona_pellucida"/>
    <property type="match status" value="1"/>
</dbReference>
<dbReference type="Pfam" id="PF23344">
    <property type="entry name" value="ZP-N"/>
    <property type="match status" value="1"/>
</dbReference>
<dbReference type="PANTHER" id="PTHR47130">
    <property type="entry name" value="SI:DKEY-19B23.11-RELATED"/>
    <property type="match status" value="1"/>
</dbReference>
<feature type="non-terminal residue" evidence="3">
    <location>
        <position position="736"/>
    </location>
</feature>
<proteinExistence type="predicted"/>
<dbReference type="InterPro" id="IPR055356">
    <property type="entry name" value="ZP-N"/>
</dbReference>
<sequence>MTCNLGSDWKPREIVCEENYMEVSVRKNVPVIAQEGLGTEDWQGALPIAQQAAMLVWQVVIHKSGQPAKSMNISAMQALGYMVNSTSSRVYFRSPFGMPESEILSVAGIQVEAIRATVFYKQRWMLLLVDTSAACAKNDGTFDGTSLIWETPRILTPLVLHIAQFQDKQITMGVEGILLNAPTLQTRGYKLIVNNTIVKISIPYGAEGGYLKSLVINNQYNQLYAIDLFFEHQWADDLWEVTQHRSFKPVNTPFIPETPYVINNTVPSEKSFTVTLGNFKPDVELKNLTINGVPLTLPEAENRGVKIIMVQHPNGTKDFVLKVPFNNPLVLVEYVGNLIRRYTLNINYTLNIVPQNDPYFHPATIVCDVKDVSLPDVKSFCTETSIVFEVTPGNMDSNWELYIGKHPLPYTITYPKTTIELPLFSIGYIYEGPCCSSGAEHEERQELADREAVCATLPNPNQGATSQIPFLSPTVCMPNGVITVVAVTMEPIPVVEPSKTTLLDRTCKPKEFDSTRALFTFSVNTCGTTSKIVNNYLVYENEVVYARALFPPSAPVITRDSEYRLTIRCRYPLNDTLMLAAERMAVPSPAPFSGNGRGSLHFRSYDPVARGHKRPRDVMSLKARIARDISYSQFYSTFPVSQSLLAPLFLQVELLHPHGLADHLILQDCWATLTPELDASPQWDLVTDSCLVTGDSYRTRFHPVLADTLARSSSHLKRLEVQAQPNEDPAFWRQVG</sequence>
<dbReference type="Gene3D" id="2.60.40.3210">
    <property type="entry name" value="Zona pellucida, ZP-N domain"/>
    <property type="match status" value="1"/>
</dbReference>
<keyword evidence="1" id="KW-1015">Disulfide bond</keyword>
<dbReference type="InterPro" id="IPR042235">
    <property type="entry name" value="ZP-C_dom"/>
</dbReference>
<accession>A0ABS2Y3W6</accession>
<dbReference type="SMART" id="SM00241">
    <property type="entry name" value="ZP"/>
    <property type="match status" value="1"/>
</dbReference>
<comment type="caution">
    <text evidence="3">The sequence shown here is derived from an EMBL/GenBank/DDBJ whole genome shotgun (WGS) entry which is preliminary data.</text>
</comment>
<reference evidence="3" key="1">
    <citation type="journal article" date="2021" name="Cell">
        <title>Tracing the genetic footprints of vertebrate landing in non-teleost ray-finned fishes.</title>
        <authorList>
            <person name="Bi X."/>
            <person name="Wang K."/>
            <person name="Yang L."/>
            <person name="Pan H."/>
            <person name="Jiang H."/>
            <person name="Wei Q."/>
            <person name="Fang M."/>
            <person name="Yu H."/>
            <person name="Zhu C."/>
            <person name="Cai Y."/>
            <person name="He Y."/>
            <person name="Gan X."/>
            <person name="Zeng H."/>
            <person name="Yu D."/>
            <person name="Zhu Y."/>
            <person name="Jiang H."/>
            <person name="Qiu Q."/>
            <person name="Yang H."/>
            <person name="Zhang Y.E."/>
            <person name="Wang W."/>
            <person name="Zhu M."/>
            <person name="He S."/>
            <person name="Zhang G."/>
        </authorList>
    </citation>
    <scope>NUCLEOTIDE SEQUENCE</scope>
    <source>
        <tissue evidence="3">Muscle</tissue>
    </source>
</reference>
<feature type="domain" description="ZP" evidence="2">
    <location>
        <begin position="475"/>
        <end position="736"/>
    </location>
</feature>
<dbReference type="EMBL" id="JAAWVQ010107836">
    <property type="protein sequence ID" value="MBN3281356.1"/>
    <property type="molecule type" value="Genomic_DNA"/>
</dbReference>
<feature type="non-terminal residue" evidence="3">
    <location>
        <position position="1"/>
    </location>
</feature>
<dbReference type="PANTHER" id="PTHR47130:SF6">
    <property type="entry name" value="EGG ENVELOPE GLYCOPROTEIN-LIKE PRECURSOR"/>
    <property type="match status" value="1"/>
</dbReference>
<evidence type="ECO:0000259" key="2">
    <source>
        <dbReference type="PROSITE" id="PS51034"/>
    </source>
</evidence>
<evidence type="ECO:0000313" key="4">
    <source>
        <dbReference type="Proteomes" id="UP001166093"/>
    </source>
</evidence>
<dbReference type="Pfam" id="PF26562">
    <property type="entry name" value="Ig-like"/>
    <property type="match status" value="1"/>
</dbReference>
<keyword evidence="4" id="KW-1185">Reference proteome</keyword>
<evidence type="ECO:0000256" key="1">
    <source>
        <dbReference type="ARBA" id="ARBA00023157"/>
    </source>
</evidence>
<dbReference type="Gene3D" id="2.60.40.4100">
    <property type="entry name" value="Zona pellucida, ZP-C domain"/>
    <property type="match status" value="1"/>
</dbReference>
<dbReference type="PROSITE" id="PS51034">
    <property type="entry name" value="ZP_2"/>
    <property type="match status" value="1"/>
</dbReference>
<name>A0ABS2Y3W6_POLSP</name>
<gene>
    <name evidence="3" type="primary">Zp2_8</name>
    <name evidence="3" type="ORF">GTO93_0004990</name>
</gene>